<evidence type="ECO:0000259" key="1">
    <source>
        <dbReference type="PROSITE" id="PS50055"/>
    </source>
</evidence>
<dbReference type="AlphaFoldDB" id="A0A0C2C4F2"/>
<gene>
    <name evidence="2" type="ORF">ANCDUO_25437</name>
</gene>
<reference evidence="2 3" key="1">
    <citation type="submission" date="2013-12" db="EMBL/GenBank/DDBJ databases">
        <title>Draft genome of the parsitic nematode Ancylostoma duodenale.</title>
        <authorList>
            <person name="Mitreva M."/>
        </authorList>
    </citation>
    <scope>NUCLEOTIDE SEQUENCE [LARGE SCALE GENOMIC DNA]</scope>
    <source>
        <strain evidence="2 3">Zhejiang</strain>
    </source>
</reference>
<feature type="domain" description="Tyrosine-protein phosphatase" evidence="1">
    <location>
        <begin position="31"/>
        <end position="145"/>
    </location>
</feature>
<dbReference type="Pfam" id="PF00102">
    <property type="entry name" value="Y_phosphatase"/>
    <property type="match status" value="1"/>
</dbReference>
<dbReference type="Gene3D" id="3.90.190.10">
    <property type="entry name" value="Protein tyrosine phosphatase superfamily"/>
    <property type="match status" value="1"/>
</dbReference>
<dbReference type="PANTHER" id="PTHR46163">
    <property type="entry name" value="TYROSINE-PROTEIN PHOSPHATASE-RELATED"/>
    <property type="match status" value="1"/>
</dbReference>
<evidence type="ECO:0000313" key="3">
    <source>
        <dbReference type="Proteomes" id="UP000054047"/>
    </source>
</evidence>
<keyword evidence="3" id="KW-1185">Reference proteome</keyword>
<name>A0A0C2C4F2_9BILA</name>
<dbReference type="PANTHER" id="PTHR46163:SF5">
    <property type="entry name" value="TYROSINE-PROTEIN PHOSPHATASE"/>
    <property type="match status" value="1"/>
</dbReference>
<dbReference type="InterPro" id="IPR029021">
    <property type="entry name" value="Prot-tyrosine_phosphatase-like"/>
</dbReference>
<accession>A0A0C2C4F2</accession>
<dbReference type="InterPro" id="IPR052782">
    <property type="entry name" value="Oocyte-zygote_transition_reg"/>
</dbReference>
<dbReference type="OrthoDB" id="8609993at2759"/>
<evidence type="ECO:0000313" key="2">
    <source>
        <dbReference type="EMBL" id="KIH44537.1"/>
    </source>
</evidence>
<dbReference type="PRINTS" id="PR00700">
    <property type="entry name" value="PRTYPHPHTASE"/>
</dbReference>
<protein>
    <submittedName>
        <fullName evidence="2">Protein-tyrosine phosphatase</fullName>
    </submittedName>
</protein>
<dbReference type="SMART" id="SM00194">
    <property type="entry name" value="PTPc"/>
    <property type="match status" value="1"/>
</dbReference>
<dbReference type="EMBL" id="KN777039">
    <property type="protein sequence ID" value="KIH44537.1"/>
    <property type="molecule type" value="Genomic_DNA"/>
</dbReference>
<proteinExistence type="predicted"/>
<dbReference type="Proteomes" id="UP000054047">
    <property type="component" value="Unassembled WGS sequence"/>
</dbReference>
<dbReference type="SUPFAM" id="SSF52799">
    <property type="entry name" value="(Phosphotyrosine protein) phosphatases II"/>
    <property type="match status" value="1"/>
</dbReference>
<organism evidence="2 3">
    <name type="scientific">Ancylostoma duodenale</name>
    <dbReference type="NCBI Taxonomy" id="51022"/>
    <lineage>
        <taxon>Eukaryota</taxon>
        <taxon>Metazoa</taxon>
        <taxon>Ecdysozoa</taxon>
        <taxon>Nematoda</taxon>
        <taxon>Chromadorea</taxon>
        <taxon>Rhabditida</taxon>
        <taxon>Rhabditina</taxon>
        <taxon>Rhabditomorpha</taxon>
        <taxon>Strongyloidea</taxon>
        <taxon>Ancylostomatidae</taxon>
        <taxon>Ancylostomatinae</taxon>
        <taxon>Ancylostoma</taxon>
    </lineage>
</organism>
<dbReference type="InterPro" id="IPR000242">
    <property type="entry name" value="PTP_cat"/>
</dbReference>
<dbReference type="PROSITE" id="PS50055">
    <property type="entry name" value="TYR_PHOSPHATASE_PTP"/>
    <property type="match status" value="1"/>
</dbReference>
<dbReference type="GO" id="GO:0004725">
    <property type="term" value="F:protein tyrosine phosphatase activity"/>
    <property type="evidence" value="ECO:0007669"/>
    <property type="project" value="InterPro"/>
</dbReference>
<sequence>MTFMTINSHFEFRKEEKYKRFQCEQTTLDQLRNEFSTLPQPDMRDCQACQAPENQKKNRYSNIPCLDSSRILLNILRPDSGYGYIHANRIEHPTFRNKYIITQGPLPSTIASFWEMIWQENVSGVVMLCQTVEDGRRKCAEYFST</sequence>